<reference evidence="6 7" key="1">
    <citation type="journal article" date="2016" name="Mol. Biol. Evol.">
        <title>Comparative Genomics of Early-Diverging Mushroom-Forming Fungi Provides Insights into the Origins of Lignocellulose Decay Capabilities.</title>
        <authorList>
            <person name="Nagy L.G."/>
            <person name="Riley R."/>
            <person name="Tritt A."/>
            <person name="Adam C."/>
            <person name="Daum C."/>
            <person name="Floudas D."/>
            <person name="Sun H."/>
            <person name="Yadav J.S."/>
            <person name="Pangilinan J."/>
            <person name="Larsson K.H."/>
            <person name="Matsuura K."/>
            <person name="Barry K."/>
            <person name="Labutti K."/>
            <person name="Kuo R."/>
            <person name="Ohm R.A."/>
            <person name="Bhattacharya S.S."/>
            <person name="Shirouzu T."/>
            <person name="Yoshinaga Y."/>
            <person name="Martin F.M."/>
            <person name="Grigoriev I.V."/>
            <person name="Hibbett D.S."/>
        </authorList>
    </citation>
    <scope>NUCLEOTIDE SEQUENCE [LARGE SCALE GENOMIC DNA]</scope>
    <source>
        <strain evidence="6 7">TUFC12733</strain>
    </source>
</reference>
<dbReference type="EMBL" id="KV417316">
    <property type="protein sequence ID" value="KZO91893.1"/>
    <property type="molecule type" value="Genomic_DNA"/>
</dbReference>
<dbReference type="Pfam" id="PF03931">
    <property type="entry name" value="Skp1_POZ"/>
    <property type="match status" value="1"/>
</dbReference>
<dbReference type="AlphaFoldDB" id="A0A167HR40"/>
<feature type="domain" description="SKP1 component POZ" evidence="5">
    <location>
        <begin position="44"/>
        <end position="70"/>
    </location>
</feature>
<dbReference type="UniPathway" id="UPA00143"/>
<dbReference type="SUPFAM" id="SSF54695">
    <property type="entry name" value="POZ domain"/>
    <property type="match status" value="1"/>
</dbReference>
<gene>
    <name evidence="6" type="ORF">CALVIDRAFT_530474</name>
</gene>
<name>A0A167HR40_CALVF</name>
<evidence type="ECO:0000256" key="3">
    <source>
        <dbReference type="PIRNR" id="PIRNR028729"/>
    </source>
</evidence>
<evidence type="ECO:0000256" key="2">
    <source>
        <dbReference type="ARBA" id="ARBA00022786"/>
    </source>
</evidence>
<keyword evidence="7" id="KW-1185">Reference proteome</keyword>
<dbReference type="Gene3D" id="3.30.710.10">
    <property type="entry name" value="Potassium Channel Kv1.1, Chain A"/>
    <property type="match status" value="1"/>
</dbReference>
<dbReference type="STRING" id="1330018.A0A167HR40"/>
<evidence type="ECO:0000313" key="6">
    <source>
        <dbReference type="EMBL" id="KZO91893.1"/>
    </source>
</evidence>
<comment type="pathway">
    <text evidence="3">Protein modification; protein ubiquitination.</text>
</comment>
<dbReference type="GO" id="GO:0016567">
    <property type="term" value="P:protein ubiquitination"/>
    <property type="evidence" value="ECO:0007669"/>
    <property type="project" value="UniProtKB-UniPathway"/>
</dbReference>
<keyword evidence="2 3" id="KW-0833">Ubl conjugation pathway</keyword>
<comment type="function">
    <text evidence="3">Essential component of the SCF (SKP1-CUL1-F-box protein) E3 ubiquitin ligase complexes, which mediate the ubiquitination and subsequent proteasomal degradation of target proteins.</text>
</comment>
<dbReference type="InterPro" id="IPR016073">
    <property type="entry name" value="Skp1_comp_POZ"/>
</dbReference>
<dbReference type="Proteomes" id="UP000076738">
    <property type="component" value="Unassembled WGS sequence"/>
</dbReference>
<comment type="subunit">
    <text evidence="3">Component of the SCF (SKP1-CUL1-F-box protein) E3 ubiquitin ligase complexes.</text>
</comment>
<dbReference type="OrthoDB" id="2342932at2759"/>
<proteinExistence type="inferred from homology"/>
<dbReference type="InterPro" id="IPR036296">
    <property type="entry name" value="SKP1-like_dim_sf"/>
</dbReference>
<dbReference type="InterPro" id="IPR011333">
    <property type="entry name" value="SKP1/BTB/POZ_sf"/>
</dbReference>
<organism evidence="6 7">
    <name type="scientific">Calocera viscosa (strain TUFC12733)</name>
    <dbReference type="NCBI Taxonomy" id="1330018"/>
    <lineage>
        <taxon>Eukaryota</taxon>
        <taxon>Fungi</taxon>
        <taxon>Dikarya</taxon>
        <taxon>Basidiomycota</taxon>
        <taxon>Agaricomycotina</taxon>
        <taxon>Dacrymycetes</taxon>
        <taxon>Dacrymycetales</taxon>
        <taxon>Dacrymycetaceae</taxon>
        <taxon>Calocera</taxon>
    </lineage>
</organism>
<accession>A0A167HR40</accession>
<dbReference type="InterPro" id="IPR016072">
    <property type="entry name" value="Skp1_comp_dimer"/>
</dbReference>
<dbReference type="SUPFAM" id="SSF81382">
    <property type="entry name" value="Skp1 dimerisation domain-like"/>
    <property type="match status" value="1"/>
</dbReference>
<dbReference type="PANTHER" id="PTHR11165">
    <property type="entry name" value="SKP1"/>
    <property type="match status" value="1"/>
</dbReference>
<comment type="similarity">
    <text evidence="1 3">Belongs to the SKP1 family.</text>
</comment>
<feature type="domain" description="SKP1 component dimerisation" evidence="4">
    <location>
        <begin position="112"/>
        <end position="156"/>
    </location>
</feature>
<evidence type="ECO:0000313" key="7">
    <source>
        <dbReference type="Proteomes" id="UP000076738"/>
    </source>
</evidence>
<protein>
    <recommendedName>
        <fullName evidence="3">E3 ubiquitin ligase complex SCF subunit</fullName>
    </recommendedName>
</protein>
<dbReference type="InterPro" id="IPR001232">
    <property type="entry name" value="SKP1-like"/>
</dbReference>
<sequence>MSITLISKEGAQFLVSKPVADRIGVVRDCAYGADFWLGYAVATDDSMGITLANVTSSILSKILVWCEHYKDMEPLVDGDSNMEFPEWDMAYIGHDMNQILFVLEAADYLHIPGLLLLACKGIADVLDGRNPRGICDLLGIVMDFSHRQEVDMDKENGYWRWFLHPT</sequence>
<dbReference type="SMART" id="SM00512">
    <property type="entry name" value="Skp1"/>
    <property type="match status" value="1"/>
</dbReference>
<dbReference type="InterPro" id="IPR016897">
    <property type="entry name" value="SKP1"/>
</dbReference>
<dbReference type="PIRSF" id="PIRSF028729">
    <property type="entry name" value="E3_ubiquit_lig_SCF_Skp"/>
    <property type="match status" value="1"/>
</dbReference>
<evidence type="ECO:0000256" key="1">
    <source>
        <dbReference type="ARBA" id="ARBA00009993"/>
    </source>
</evidence>
<dbReference type="Pfam" id="PF01466">
    <property type="entry name" value="Skp1"/>
    <property type="match status" value="1"/>
</dbReference>
<evidence type="ECO:0000259" key="4">
    <source>
        <dbReference type="Pfam" id="PF01466"/>
    </source>
</evidence>
<evidence type="ECO:0000259" key="5">
    <source>
        <dbReference type="Pfam" id="PF03931"/>
    </source>
</evidence>
<dbReference type="GO" id="GO:0006511">
    <property type="term" value="P:ubiquitin-dependent protein catabolic process"/>
    <property type="evidence" value="ECO:0007669"/>
    <property type="project" value="InterPro"/>
</dbReference>